<feature type="domain" description="NAD-dependent epimerase/dehydratase" evidence="4">
    <location>
        <begin position="5"/>
        <end position="185"/>
    </location>
</feature>
<comment type="caution">
    <text evidence="5">The sequence shown here is derived from an EMBL/GenBank/DDBJ whole genome shotgun (WGS) entry which is preliminary data.</text>
</comment>
<evidence type="ECO:0000259" key="4">
    <source>
        <dbReference type="Pfam" id="PF01370"/>
    </source>
</evidence>
<dbReference type="Gene3D" id="3.40.50.720">
    <property type="entry name" value="NAD(P)-binding Rossmann-like Domain"/>
    <property type="match status" value="1"/>
</dbReference>
<dbReference type="InterPro" id="IPR036291">
    <property type="entry name" value="NAD(P)-bd_dom_sf"/>
</dbReference>
<evidence type="ECO:0000313" key="6">
    <source>
        <dbReference type="Proteomes" id="UP000570678"/>
    </source>
</evidence>
<dbReference type="RefSeq" id="WP_062975122.1">
    <property type="nucleotide sequence ID" value="NZ_JAAXOT010000013.1"/>
</dbReference>
<dbReference type="Proteomes" id="UP000570678">
    <property type="component" value="Unassembled WGS sequence"/>
</dbReference>
<sequence>MSAPVLVTGAFGQVGKRVTELLLSRGQAVVATDLRTATALATAEELAVARPPGTLRTHFADLLDRDAVETLVVDHRPGTIIHLAAMFSPQSYRNPRSARRINVGGTENLVHAGRQLPAAPLLLFASSAAVYGSRNPHRHPERITAETPVAPIDQYGEDKVLAEGIITGSGLPHAFLRLGGVLSPDATAGINADHLVLIRATPGDNRLHGIDARDAALAFANAVDRRDSIDGKVLLIAGNDSYVRTHRDVEDSMFDAMGIGRLGPSASLPGDPADDRGWAFTGWFDTTESHALLDFQQHDWPETVAWVAAAQPRFLRAALRATGPLLRPAIRTALALQRRIEHRGPYAEPWSLIAARYGSQALAGGSGETGS</sequence>
<dbReference type="SUPFAM" id="SSF51735">
    <property type="entry name" value="NAD(P)-binding Rossmann-fold domains"/>
    <property type="match status" value="1"/>
</dbReference>
<accession>A0A846YQ76</accession>
<name>A0A846YQ76_9NOCA</name>
<dbReference type="Pfam" id="PF01370">
    <property type="entry name" value="Epimerase"/>
    <property type="match status" value="1"/>
</dbReference>
<evidence type="ECO:0000256" key="1">
    <source>
        <dbReference type="ARBA" id="ARBA00007637"/>
    </source>
</evidence>
<dbReference type="InterPro" id="IPR001509">
    <property type="entry name" value="Epimerase_deHydtase"/>
</dbReference>
<organism evidence="5 6">
    <name type="scientific">Nocardia flavorosea</name>
    <dbReference type="NCBI Taxonomy" id="53429"/>
    <lineage>
        <taxon>Bacteria</taxon>
        <taxon>Bacillati</taxon>
        <taxon>Actinomycetota</taxon>
        <taxon>Actinomycetes</taxon>
        <taxon>Mycobacteriales</taxon>
        <taxon>Nocardiaceae</taxon>
        <taxon>Nocardia</taxon>
    </lineage>
</organism>
<evidence type="ECO:0000256" key="3">
    <source>
        <dbReference type="ARBA" id="ARBA00023027"/>
    </source>
</evidence>
<gene>
    <name evidence="5" type="ORF">HGA15_23735</name>
</gene>
<dbReference type="CDD" id="cd08946">
    <property type="entry name" value="SDR_e"/>
    <property type="match status" value="1"/>
</dbReference>
<keyword evidence="3" id="KW-0520">NAD</keyword>
<comment type="similarity">
    <text evidence="1">Belongs to the NAD(P)-dependent epimerase/dehydratase family.</text>
</comment>
<protein>
    <submittedName>
        <fullName evidence="5">NAD(P)-dependent oxidoreductase</fullName>
    </submittedName>
</protein>
<dbReference type="AlphaFoldDB" id="A0A846YQ76"/>
<keyword evidence="6" id="KW-1185">Reference proteome</keyword>
<dbReference type="GO" id="GO:0016491">
    <property type="term" value="F:oxidoreductase activity"/>
    <property type="evidence" value="ECO:0007669"/>
    <property type="project" value="UniProtKB-KW"/>
</dbReference>
<evidence type="ECO:0000313" key="5">
    <source>
        <dbReference type="EMBL" id="NKY59109.1"/>
    </source>
</evidence>
<dbReference type="PANTHER" id="PTHR43103">
    <property type="entry name" value="NUCLEOSIDE-DIPHOSPHATE-SUGAR EPIMERASE"/>
    <property type="match status" value="1"/>
</dbReference>
<dbReference type="EMBL" id="JAAXOT010000013">
    <property type="protein sequence ID" value="NKY59109.1"/>
    <property type="molecule type" value="Genomic_DNA"/>
</dbReference>
<keyword evidence="2" id="KW-0560">Oxidoreductase</keyword>
<evidence type="ECO:0000256" key="2">
    <source>
        <dbReference type="ARBA" id="ARBA00023002"/>
    </source>
</evidence>
<dbReference type="PANTHER" id="PTHR43103:SF5">
    <property type="entry name" value="4-EPIMERASE, PUTATIVE (AFU_ORTHOLOGUE AFUA_7G00360)-RELATED"/>
    <property type="match status" value="1"/>
</dbReference>
<reference evidence="5 6" key="1">
    <citation type="submission" date="2020-04" db="EMBL/GenBank/DDBJ databases">
        <title>MicrobeNet Type strains.</title>
        <authorList>
            <person name="Nicholson A.C."/>
        </authorList>
    </citation>
    <scope>NUCLEOTIDE SEQUENCE [LARGE SCALE GENOMIC DNA]</scope>
    <source>
        <strain evidence="5 6">JCM 3332</strain>
    </source>
</reference>
<proteinExistence type="inferred from homology"/>